<feature type="domain" description="Major facilitator superfamily (MFS) profile" evidence="12">
    <location>
        <begin position="366"/>
        <end position="573"/>
    </location>
</feature>
<dbReference type="Gene3D" id="1.20.1250.20">
    <property type="entry name" value="MFS general substrate transporter like domains"/>
    <property type="match status" value="1"/>
</dbReference>
<dbReference type="PANTHER" id="PTHR23519:SF1">
    <property type="entry name" value="AUTOPHAGY-RELATED PROTEIN 22"/>
    <property type="match status" value="1"/>
</dbReference>
<reference evidence="13" key="1">
    <citation type="submission" date="2013-12" db="EMBL/GenBank/DDBJ databases">
        <authorList>
            <person name="Genoscope - CEA"/>
        </authorList>
    </citation>
    <scope>NUCLEOTIDE SEQUENCE</scope>
    <source>
        <strain evidence="13">CBS 1993</strain>
    </source>
</reference>
<evidence type="ECO:0000256" key="3">
    <source>
        <dbReference type="ARBA" id="ARBA00022448"/>
    </source>
</evidence>
<evidence type="ECO:0000256" key="1">
    <source>
        <dbReference type="ARBA" id="ARBA00004128"/>
    </source>
</evidence>
<comment type="similarity">
    <text evidence="2 10">Belongs to the ATG22 family.</text>
</comment>
<dbReference type="InterPro" id="IPR050495">
    <property type="entry name" value="ATG22/LtaA_families"/>
</dbReference>
<dbReference type="InterPro" id="IPR036259">
    <property type="entry name" value="MFS_trans_sf"/>
</dbReference>
<evidence type="ECO:0000256" key="10">
    <source>
        <dbReference type="RuleBase" id="RU363073"/>
    </source>
</evidence>
<evidence type="ECO:0000256" key="7">
    <source>
        <dbReference type="ARBA" id="ARBA00022989"/>
    </source>
</evidence>
<dbReference type="InterPro" id="IPR024671">
    <property type="entry name" value="Atg22-like"/>
</dbReference>
<dbReference type="EMBL" id="HG793131">
    <property type="protein sequence ID" value="CDK29926.1"/>
    <property type="molecule type" value="Genomic_DNA"/>
</dbReference>
<feature type="transmembrane region" description="Helical" evidence="10">
    <location>
        <begin position="530"/>
        <end position="552"/>
    </location>
</feature>
<evidence type="ECO:0000256" key="4">
    <source>
        <dbReference type="ARBA" id="ARBA00022554"/>
    </source>
</evidence>
<feature type="transmembrane region" description="Helical" evidence="10">
    <location>
        <begin position="403"/>
        <end position="425"/>
    </location>
</feature>
<evidence type="ECO:0000256" key="9">
    <source>
        <dbReference type="ARBA" id="ARBA00023136"/>
    </source>
</evidence>
<dbReference type="GO" id="GO:0032974">
    <property type="term" value="P:amino acid transmembrane export from vacuole"/>
    <property type="evidence" value="ECO:0007669"/>
    <property type="project" value="EnsemblFungi"/>
</dbReference>
<dbReference type="GeneID" id="34523295"/>
<dbReference type="CDD" id="cd17483">
    <property type="entry name" value="MFS_Atg22_like"/>
    <property type="match status" value="1"/>
</dbReference>
<keyword evidence="3 10" id="KW-0813">Transport</keyword>
<dbReference type="AlphaFoldDB" id="W6MSX8"/>
<feature type="region of interest" description="Disordered" evidence="11">
    <location>
        <begin position="1"/>
        <end position="24"/>
    </location>
</feature>
<keyword evidence="6 10" id="KW-0029">Amino-acid transport</keyword>
<comment type="function">
    <text evidence="10">Vacuolar effluxer which mediate the efflux of amino acids resulting from autophagic degradation. The release of autophagic amino acids allows the maintenance of protein synthesis and viability during nitrogen starvation.</text>
</comment>
<evidence type="ECO:0000313" key="13">
    <source>
        <dbReference type="EMBL" id="CDK29926.1"/>
    </source>
</evidence>
<keyword evidence="9 10" id="KW-0472">Membrane</keyword>
<sequence>MSDLSSASLVDDPEEHPPLLPKTGDGPTLKSEIWGWCLYAWASEPFIVSVVGTYVPLLLEQLARDNGVRLSDLTTPCVGAKHPSPVPEPIPPTPDDPNPKHPQEHSCVLPVLNGNFNIDTSSYALYTFSFSVFVQTLVVISMSGAADRGSYRKSLLLGFGAVGAIATMVYIFISDSNYYWASFLAIVANSCYGAVNVCGNAFLPVLTDNHPELTRRDSDSNISRSEAKGAISSKISGKGASAGYISALLVQLLTMLILVKLKKGMSSKTPEIASNSSIFPIQVVIFIVGLWWFAFQLPLHWLLKPRPGPHLHMSHSPPSPIVYSTEGPKTYYTGLLVYKLTVLKAYIIYGWKTLFLATKTARQLKDISLFLLGWFIVSDSTTTINSAAILFARSELKMSTLQLSFIGIATMLSAILSASLIPTVIQPYWHISTKRMFIYTIVWSSVIPFYGCLGFYFDSFGLKHPFEMYILAVFYGFSLGGLATVSRSLFSLLIPKGKESVFFSLFSVTDKGSSILGPAVVGIIVDKTHNIRYCFYFLYALLVVSLPVFALVDIERGAREALVLEHVDDNERE</sequence>
<dbReference type="HOGENOM" id="CLU_017518_1_0_1"/>
<evidence type="ECO:0000256" key="5">
    <source>
        <dbReference type="ARBA" id="ARBA00022692"/>
    </source>
</evidence>
<reference evidence="13" key="2">
    <citation type="submission" date="2014-02" db="EMBL/GenBank/DDBJ databases">
        <title>Complete DNA sequence of /Kuraishia capsulata/ illustrates novel genomic features among budding yeasts (/Saccharomycotina/).</title>
        <authorList>
            <person name="Morales L."/>
            <person name="Noel B."/>
            <person name="Porcel B."/>
            <person name="Marcet-Houben M."/>
            <person name="Hullo M-F."/>
            <person name="Sacerdot C."/>
            <person name="Tekaia F."/>
            <person name="Leh-Louis V."/>
            <person name="Despons L."/>
            <person name="Khanna V."/>
            <person name="Aury J-M."/>
            <person name="Barbe V."/>
            <person name="Couloux A."/>
            <person name="Labadie K."/>
            <person name="Pelletier E."/>
            <person name="Souciet J-L."/>
            <person name="Boekhout T."/>
            <person name="Gabaldon T."/>
            <person name="Wincker P."/>
            <person name="Dujon B."/>
        </authorList>
    </citation>
    <scope>NUCLEOTIDE SEQUENCE</scope>
    <source>
        <strain evidence="13">CBS 1993</strain>
    </source>
</reference>
<evidence type="ECO:0000256" key="2">
    <source>
        <dbReference type="ARBA" id="ARBA00006978"/>
    </source>
</evidence>
<keyword evidence="14" id="KW-1185">Reference proteome</keyword>
<dbReference type="InterPro" id="IPR044738">
    <property type="entry name" value="Atg22"/>
</dbReference>
<dbReference type="GO" id="GO:0022857">
    <property type="term" value="F:transmembrane transporter activity"/>
    <property type="evidence" value="ECO:0007669"/>
    <property type="project" value="InterPro"/>
</dbReference>
<keyword evidence="4 10" id="KW-0926">Vacuole</keyword>
<feature type="transmembrane region" description="Helical" evidence="10">
    <location>
        <begin position="437"/>
        <end position="457"/>
    </location>
</feature>
<keyword evidence="5 10" id="KW-0812">Transmembrane</keyword>
<keyword evidence="7 10" id="KW-1133">Transmembrane helix</keyword>
<feature type="compositionally biased region" description="Pro residues" evidence="11">
    <location>
        <begin position="84"/>
        <end position="96"/>
    </location>
</feature>
<dbReference type="PANTHER" id="PTHR23519">
    <property type="entry name" value="AUTOPHAGY-RELATED PROTEIN 22"/>
    <property type="match status" value="1"/>
</dbReference>
<dbReference type="STRING" id="1382522.W6MSX8"/>
<feature type="transmembrane region" description="Helical" evidence="10">
    <location>
        <begin position="179"/>
        <end position="206"/>
    </location>
</feature>
<feature type="transmembrane region" description="Helical" evidence="10">
    <location>
        <begin position="242"/>
        <end position="259"/>
    </location>
</feature>
<dbReference type="Pfam" id="PF11700">
    <property type="entry name" value="ATG22"/>
    <property type="match status" value="1"/>
</dbReference>
<dbReference type="RefSeq" id="XP_022461907.1">
    <property type="nucleotide sequence ID" value="XM_022603930.1"/>
</dbReference>
<evidence type="ECO:0000313" key="14">
    <source>
        <dbReference type="Proteomes" id="UP000019384"/>
    </source>
</evidence>
<evidence type="ECO:0000256" key="6">
    <source>
        <dbReference type="ARBA" id="ARBA00022970"/>
    </source>
</evidence>
<feature type="transmembrane region" description="Helical" evidence="10">
    <location>
        <begin position="154"/>
        <end position="173"/>
    </location>
</feature>
<evidence type="ECO:0000256" key="8">
    <source>
        <dbReference type="ARBA" id="ARBA00023006"/>
    </source>
</evidence>
<organism evidence="13 14">
    <name type="scientific">Kuraishia capsulata CBS 1993</name>
    <dbReference type="NCBI Taxonomy" id="1382522"/>
    <lineage>
        <taxon>Eukaryota</taxon>
        <taxon>Fungi</taxon>
        <taxon>Dikarya</taxon>
        <taxon>Ascomycota</taxon>
        <taxon>Saccharomycotina</taxon>
        <taxon>Pichiomycetes</taxon>
        <taxon>Pichiales</taxon>
        <taxon>Pichiaceae</taxon>
        <taxon>Kuraishia</taxon>
    </lineage>
</organism>
<dbReference type="InterPro" id="IPR020846">
    <property type="entry name" value="MFS_dom"/>
</dbReference>
<name>W6MSX8_9ASCO</name>
<accession>W6MSX8</accession>
<dbReference type="GO" id="GO:0006914">
    <property type="term" value="P:autophagy"/>
    <property type="evidence" value="ECO:0007669"/>
    <property type="project" value="UniProtKB-KW"/>
</dbReference>
<dbReference type="PROSITE" id="PS50850">
    <property type="entry name" value="MFS"/>
    <property type="match status" value="1"/>
</dbReference>
<evidence type="ECO:0000259" key="12">
    <source>
        <dbReference type="PROSITE" id="PS50850"/>
    </source>
</evidence>
<gene>
    <name evidence="13" type="ORF">KUCA_T00005920001</name>
</gene>
<feature type="transmembrane region" description="Helical" evidence="10">
    <location>
        <begin position="279"/>
        <end position="303"/>
    </location>
</feature>
<evidence type="ECO:0000256" key="11">
    <source>
        <dbReference type="SAM" id="MobiDB-lite"/>
    </source>
</evidence>
<keyword evidence="8 10" id="KW-0072">Autophagy</keyword>
<protein>
    <recommendedName>
        <fullName evidence="10">Autophagy-related protein</fullName>
    </recommendedName>
</protein>
<feature type="transmembrane region" description="Helical" evidence="10">
    <location>
        <begin position="369"/>
        <end position="391"/>
    </location>
</feature>
<comment type="subcellular location">
    <subcellularLocation>
        <location evidence="1 10">Vacuole membrane</location>
        <topology evidence="1 10">Multi-pass membrane protein</topology>
    </subcellularLocation>
</comment>
<feature type="transmembrane region" description="Helical" evidence="10">
    <location>
        <begin position="502"/>
        <end position="524"/>
    </location>
</feature>
<proteinExistence type="inferred from homology"/>
<dbReference type="GO" id="GO:0000329">
    <property type="term" value="C:fungal-type vacuole membrane"/>
    <property type="evidence" value="ECO:0007669"/>
    <property type="project" value="EnsemblFungi"/>
</dbReference>
<dbReference type="SUPFAM" id="SSF103473">
    <property type="entry name" value="MFS general substrate transporter"/>
    <property type="match status" value="1"/>
</dbReference>
<feature type="transmembrane region" description="Helical" evidence="10">
    <location>
        <begin position="123"/>
        <end position="142"/>
    </location>
</feature>
<dbReference type="OrthoDB" id="42657at2759"/>
<feature type="transmembrane region" description="Helical" evidence="10">
    <location>
        <begin position="469"/>
        <end position="490"/>
    </location>
</feature>
<feature type="region of interest" description="Disordered" evidence="11">
    <location>
        <begin position="81"/>
        <end position="104"/>
    </location>
</feature>
<dbReference type="Proteomes" id="UP000019384">
    <property type="component" value="Unassembled WGS sequence"/>
</dbReference>